<evidence type="ECO:0000313" key="5">
    <source>
        <dbReference type="EMBL" id="PQO34529.1"/>
    </source>
</evidence>
<dbReference type="SUPFAM" id="SSF53335">
    <property type="entry name" value="S-adenosyl-L-methionine-dependent methyltransferases"/>
    <property type="match status" value="1"/>
</dbReference>
<organism evidence="5 6">
    <name type="scientific">Blastopirellula marina</name>
    <dbReference type="NCBI Taxonomy" id="124"/>
    <lineage>
        <taxon>Bacteria</taxon>
        <taxon>Pseudomonadati</taxon>
        <taxon>Planctomycetota</taxon>
        <taxon>Planctomycetia</taxon>
        <taxon>Pirellulales</taxon>
        <taxon>Pirellulaceae</taxon>
        <taxon>Blastopirellula</taxon>
    </lineage>
</organism>
<sequence length="246" mass="28215">MNIGDFSRQADAYERSRPGYPLDFFKRLMILAEVEPGDLVADVGAGTGISTRLLSGLGLHVTAIEPNASMRAKGNDSRATWVDGTFESTGLPDASQDWTVAAQAFHWADVPRALPEMRRILQPGRLFTMLWNDRAMEHSEVLRWTSEAIQRHVPEFDEAYRNRPWDEILESTGDFQFVQKDSELHIVPMSRERFLDLWKSHNRLNNIAGPERFESFHSELLNYLVEHRIDTIDVAYHCQAWSARSL</sequence>
<dbReference type="PANTHER" id="PTHR44942">
    <property type="entry name" value="METHYLTRANSF_11 DOMAIN-CONTAINING PROTEIN"/>
    <property type="match status" value="1"/>
</dbReference>
<evidence type="ECO:0000313" key="6">
    <source>
        <dbReference type="Proteomes" id="UP000238322"/>
    </source>
</evidence>
<evidence type="ECO:0000256" key="1">
    <source>
        <dbReference type="ARBA" id="ARBA00008361"/>
    </source>
</evidence>
<dbReference type="EMBL" id="PUHY01000010">
    <property type="protein sequence ID" value="PQO34529.1"/>
    <property type="molecule type" value="Genomic_DNA"/>
</dbReference>
<dbReference type="InterPro" id="IPR029063">
    <property type="entry name" value="SAM-dependent_MTases_sf"/>
</dbReference>
<keyword evidence="2 5" id="KW-0489">Methyltransferase</keyword>
<evidence type="ECO:0000256" key="2">
    <source>
        <dbReference type="ARBA" id="ARBA00022603"/>
    </source>
</evidence>
<proteinExistence type="inferred from homology"/>
<reference evidence="5 6" key="1">
    <citation type="submission" date="2018-02" db="EMBL/GenBank/DDBJ databases">
        <title>Comparative genomes isolates from brazilian mangrove.</title>
        <authorList>
            <person name="Araujo J.E."/>
            <person name="Taketani R.G."/>
            <person name="Silva M.C.P."/>
            <person name="Loureco M.V."/>
            <person name="Andreote F.D."/>
        </authorList>
    </citation>
    <scope>NUCLEOTIDE SEQUENCE [LARGE SCALE GENOMIC DNA]</scope>
    <source>
        <strain evidence="5 6">Hex-1 MGV</strain>
    </source>
</reference>
<accession>A0A2S8FQT0</accession>
<dbReference type="Proteomes" id="UP000238322">
    <property type="component" value="Unassembled WGS sequence"/>
</dbReference>
<evidence type="ECO:0000256" key="3">
    <source>
        <dbReference type="ARBA" id="ARBA00022679"/>
    </source>
</evidence>
<feature type="domain" description="Methyltransferase type 11" evidence="4">
    <location>
        <begin position="42"/>
        <end position="125"/>
    </location>
</feature>
<comment type="similarity">
    <text evidence="1">Belongs to the methyltransferase superfamily.</text>
</comment>
<dbReference type="GO" id="GO:0032259">
    <property type="term" value="P:methylation"/>
    <property type="evidence" value="ECO:0007669"/>
    <property type="project" value="UniProtKB-KW"/>
</dbReference>
<dbReference type="GO" id="GO:0008757">
    <property type="term" value="F:S-adenosylmethionine-dependent methyltransferase activity"/>
    <property type="evidence" value="ECO:0007669"/>
    <property type="project" value="InterPro"/>
</dbReference>
<gene>
    <name evidence="5" type="ORF">C5Y83_13510</name>
</gene>
<dbReference type="RefSeq" id="WP_105330260.1">
    <property type="nucleotide sequence ID" value="NZ_PUHY01000010.1"/>
</dbReference>
<dbReference type="AlphaFoldDB" id="A0A2S8FQT0"/>
<protein>
    <submittedName>
        <fullName evidence="5">SAM-dependent methyltransferase</fullName>
    </submittedName>
</protein>
<dbReference type="InterPro" id="IPR051052">
    <property type="entry name" value="Diverse_substrate_MTase"/>
</dbReference>
<dbReference type="InterPro" id="IPR013216">
    <property type="entry name" value="Methyltransf_11"/>
</dbReference>
<dbReference type="OrthoDB" id="9797252at2"/>
<name>A0A2S8FQT0_9BACT</name>
<dbReference type="PANTHER" id="PTHR44942:SF4">
    <property type="entry name" value="METHYLTRANSFERASE TYPE 11 DOMAIN-CONTAINING PROTEIN"/>
    <property type="match status" value="1"/>
</dbReference>
<dbReference type="CDD" id="cd02440">
    <property type="entry name" value="AdoMet_MTases"/>
    <property type="match status" value="1"/>
</dbReference>
<comment type="caution">
    <text evidence="5">The sequence shown here is derived from an EMBL/GenBank/DDBJ whole genome shotgun (WGS) entry which is preliminary data.</text>
</comment>
<keyword evidence="3 5" id="KW-0808">Transferase</keyword>
<dbReference type="Pfam" id="PF08241">
    <property type="entry name" value="Methyltransf_11"/>
    <property type="match status" value="1"/>
</dbReference>
<dbReference type="Gene3D" id="3.40.50.150">
    <property type="entry name" value="Vaccinia Virus protein VP39"/>
    <property type="match status" value="1"/>
</dbReference>
<evidence type="ECO:0000259" key="4">
    <source>
        <dbReference type="Pfam" id="PF08241"/>
    </source>
</evidence>